<proteinExistence type="predicted"/>
<evidence type="ECO:0000313" key="3">
    <source>
        <dbReference type="Proteomes" id="UP000600918"/>
    </source>
</evidence>
<protein>
    <submittedName>
        <fullName evidence="2">Uncharacterized protein</fullName>
    </submittedName>
</protein>
<dbReference type="EMBL" id="JACSDY010000012">
    <property type="protein sequence ID" value="KAF7412922.1"/>
    <property type="molecule type" value="Genomic_DNA"/>
</dbReference>
<evidence type="ECO:0000256" key="1">
    <source>
        <dbReference type="SAM" id="MobiDB-lite"/>
    </source>
</evidence>
<feature type="region of interest" description="Disordered" evidence="1">
    <location>
        <begin position="80"/>
        <end position="106"/>
    </location>
</feature>
<gene>
    <name evidence="2" type="ORF">H0235_012773</name>
</gene>
<comment type="caution">
    <text evidence="2">The sequence shown here is derived from an EMBL/GenBank/DDBJ whole genome shotgun (WGS) entry which is preliminary data.</text>
</comment>
<feature type="compositionally biased region" description="Basic and acidic residues" evidence="1">
    <location>
        <begin position="84"/>
        <end position="97"/>
    </location>
</feature>
<name>A0A834NKM2_VESPE</name>
<sequence length="106" mass="12612">MLKENKRWKFNDEWNERKKGRESTEFHLWWNYGGTLKDLIGLRVEGIEFCDKERKNFVHTRFDSCRFLLIGSNRYGKSMNVQHQETKDDEGQGRVESDGGNVIVLE</sequence>
<evidence type="ECO:0000313" key="2">
    <source>
        <dbReference type="EMBL" id="KAF7412922.1"/>
    </source>
</evidence>
<keyword evidence="3" id="KW-1185">Reference proteome</keyword>
<dbReference type="Proteomes" id="UP000600918">
    <property type="component" value="Unassembled WGS sequence"/>
</dbReference>
<reference evidence="2" key="1">
    <citation type="journal article" date="2020" name="G3 (Bethesda)">
        <title>High-Quality Assemblies for Three Invasive Social Wasps from the &lt;i&gt;Vespula&lt;/i&gt; Genus.</title>
        <authorList>
            <person name="Harrop T.W.R."/>
            <person name="Guhlin J."/>
            <person name="McLaughlin G.M."/>
            <person name="Permina E."/>
            <person name="Stockwell P."/>
            <person name="Gilligan J."/>
            <person name="Le Lec M.F."/>
            <person name="Gruber M.A.M."/>
            <person name="Quinn O."/>
            <person name="Lovegrove M."/>
            <person name="Duncan E.J."/>
            <person name="Remnant E.J."/>
            <person name="Van Eeckhoven J."/>
            <person name="Graham B."/>
            <person name="Knapp R.A."/>
            <person name="Langford K.W."/>
            <person name="Kronenberg Z."/>
            <person name="Press M.O."/>
            <person name="Eacker S.M."/>
            <person name="Wilson-Rankin E.E."/>
            <person name="Purcell J."/>
            <person name="Lester P.J."/>
            <person name="Dearden P.K."/>
        </authorList>
    </citation>
    <scope>NUCLEOTIDE SEQUENCE</scope>
    <source>
        <strain evidence="2">Volc-1</strain>
    </source>
</reference>
<dbReference type="AlphaFoldDB" id="A0A834NKM2"/>
<accession>A0A834NKM2</accession>
<organism evidence="2 3">
    <name type="scientific">Vespula pensylvanica</name>
    <name type="common">Western yellow jacket</name>
    <name type="synonym">Wasp</name>
    <dbReference type="NCBI Taxonomy" id="30213"/>
    <lineage>
        <taxon>Eukaryota</taxon>
        <taxon>Metazoa</taxon>
        <taxon>Ecdysozoa</taxon>
        <taxon>Arthropoda</taxon>
        <taxon>Hexapoda</taxon>
        <taxon>Insecta</taxon>
        <taxon>Pterygota</taxon>
        <taxon>Neoptera</taxon>
        <taxon>Endopterygota</taxon>
        <taxon>Hymenoptera</taxon>
        <taxon>Apocrita</taxon>
        <taxon>Aculeata</taxon>
        <taxon>Vespoidea</taxon>
        <taxon>Vespidae</taxon>
        <taxon>Vespinae</taxon>
        <taxon>Vespula</taxon>
    </lineage>
</organism>